<comment type="similarity">
    <text evidence="7">Belongs to the binding-protein-dependent transport system permease family.</text>
</comment>
<dbReference type="EMBL" id="BANX01000011">
    <property type="protein sequence ID" value="GAC67863.1"/>
    <property type="molecule type" value="Genomic_DNA"/>
</dbReference>
<proteinExistence type="inferred from homology"/>
<dbReference type="GO" id="GO:0071916">
    <property type="term" value="F:dipeptide transmembrane transporter activity"/>
    <property type="evidence" value="ECO:0007669"/>
    <property type="project" value="TreeGrafter"/>
</dbReference>
<feature type="transmembrane region" description="Helical" evidence="7">
    <location>
        <begin position="260"/>
        <end position="282"/>
    </location>
</feature>
<evidence type="ECO:0000313" key="9">
    <source>
        <dbReference type="EMBL" id="GAC67863.1"/>
    </source>
</evidence>
<comment type="subcellular location">
    <subcellularLocation>
        <location evidence="1 7">Cell membrane</location>
        <topology evidence="1 7">Multi-pass membrane protein</topology>
    </subcellularLocation>
</comment>
<feature type="transmembrane region" description="Helical" evidence="7">
    <location>
        <begin position="39"/>
        <end position="63"/>
    </location>
</feature>
<dbReference type="AlphaFoldDB" id="M0QH59"/>
<keyword evidence="4 7" id="KW-0812">Transmembrane</keyword>
<comment type="caution">
    <text evidence="9">The sequence shown here is derived from an EMBL/GenBank/DDBJ whole genome shotgun (WGS) entry which is preliminary data.</text>
</comment>
<evidence type="ECO:0000259" key="8">
    <source>
        <dbReference type="PROSITE" id="PS50928"/>
    </source>
</evidence>
<evidence type="ECO:0000313" key="10">
    <source>
        <dbReference type="Proteomes" id="UP000011666"/>
    </source>
</evidence>
<keyword evidence="5 7" id="KW-1133">Transmembrane helix</keyword>
<feature type="domain" description="ABC transmembrane type-1" evidence="8">
    <location>
        <begin position="129"/>
        <end position="329"/>
    </location>
</feature>
<dbReference type="STRING" id="1223545.GS4_11_01310"/>
<dbReference type="GO" id="GO:0005886">
    <property type="term" value="C:plasma membrane"/>
    <property type="evidence" value="ECO:0007669"/>
    <property type="project" value="UniProtKB-SubCell"/>
</dbReference>
<dbReference type="Gene3D" id="1.10.3720.10">
    <property type="entry name" value="MetI-like"/>
    <property type="match status" value="1"/>
</dbReference>
<dbReference type="Pfam" id="PF00528">
    <property type="entry name" value="BPD_transp_1"/>
    <property type="match status" value="1"/>
</dbReference>
<protein>
    <submittedName>
        <fullName evidence="9">Putative peptide ABC transporter permease protein</fullName>
    </submittedName>
</protein>
<evidence type="ECO:0000256" key="4">
    <source>
        <dbReference type="ARBA" id="ARBA00022692"/>
    </source>
</evidence>
<keyword evidence="3" id="KW-1003">Cell membrane</keyword>
<dbReference type="InterPro" id="IPR000515">
    <property type="entry name" value="MetI-like"/>
</dbReference>
<gene>
    <name evidence="9" type="ORF">GS4_11_01310</name>
</gene>
<name>M0QH59_9ACTN</name>
<sequence length="341" mass="36287">MTSTIAADPTRGTDAVAVPPTDVVGGVGARRWSRARRGLVVVLSALLTAWAAVTFAFLAIHLAPGDPVTAVMGDSTNPDLRAQVARDWGLDRPLLVQYVNYLGDLLHGDLGYSYVRGEAVADILFGDQLRATAELAGVALVLVVLLAPTLAVLTAGHRTWWSRGVSGVEMSFASAPTFWVGLILIWVFAFTLRVLPVTSGNDFQRLILPALTLALPIAAVLAQVMRGGVERALEQPFAVSARARGVGTLRLRLTHGLRHSLIPAATLAGWAVSGLLTGTMVVEEVFGRAGLGRVTVEAVTYSDLPVVLGVALLTAAVYLTVSVVVDLTYAWIDPRLREDRR</sequence>
<dbReference type="InterPro" id="IPR035906">
    <property type="entry name" value="MetI-like_sf"/>
</dbReference>
<dbReference type="eggNOG" id="COG0601">
    <property type="taxonomic scope" value="Bacteria"/>
</dbReference>
<evidence type="ECO:0000256" key="3">
    <source>
        <dbReference type="ARBA" id="ARBA00022475"/>
    </source>
</evidence>
<dbReference type="Pfam" id="PF19300">
    <property type="entry name" value="BPD_transp_1_N"/>
    <property type="match status" value="1"/>
</dbReference>
<accession>M0QH59</accession>
<dbReference type="SUPFAM" id="SSF161098">
    <property type="entry name" value="MetI-like"/>
    <property type="match status" value="1"/>
</dbReference>
<feature type="transmembrane region" description="Helical" evidence="7">
    <location>
        <begin position="306"/>
        <end position="332"/>
    </location>
</feature>
<evidence type="ECO:0000256" key="5">
    <source>
        <dbReference type="ARBA" id="ARBA00022989"/>
    </source>
</evidence>
<dbReference type="InterPro" id="IPR045621">
    <property type="entry name" value="BPD_transp_1_N"/>
</dbReference>
<evidence type="ECO:0000256" key="2">
    <source>
        <dbReference type="ARBA" id="ARBA00022448"/>
    </source>
</evidence>
<dbReference type="PANTHER" id="PTHR43163">
    <property type="entry name" value="DIPEPTIDE TRANSPORT SYSTEM PERMEASE PROTEIN DPPB-RELATED"/>
    <property type="match status" value="1"/>
</dbReference>
<keyword evidence="10" id="KW-1185">Reference proteome</keyword>
<keyword evidence="2 7" id="KW-0813">Transport</keyword>
<evidence type="ECO:0000256" key="7">
    <source>
        <dbReference type="RuleBase" id="RU363032"/>
    </source>
</evidence>
<keyword evidence="6 7" id="KW-0472">Membrane</keyword>
<dbReference type="PROSITE" id="PS50928">
    <property type="entry name" value="ABC_TM1"/>
    <property type="match status" value="1"/>
</dbReference>
<evidence type="ECO:0000256" key="1">
    <source>
        <dbReference type="ARBA" id="ARBA00004651"/>
    </source>
</evidence>
<reference evidence="9 10" key="1">
    <citation type="submission" date="2013-01" db="EMBL/GenBank/DDBJ databases">
        <title>Whole genome shotgun sequence of Gordonia soli NBRC 108243.</title>
        <authorList>
            <person name="Isaki-Nakamura S."/>
            <person name="Hosoyama A."/>
            <person name="Tsuchikane K."/>
            <person name="Ando Y."/>
            <person name="Baba S."/>
            <person name="Ohji S."/>
            <person name="Hamada M."/>
            <person name="Tamura T."/>
            <person name="Yamazoe A."/>
            <person name="Yamazaki S."/>
            <person name="Fujita N."/>
        </authorList>
    </citation>
    <scope>NUCLEOTIDE SEQUENCE [LARGE SCALE GENOMIC DNA]</scope>
    <source>
        <strain evidence="9 10">NBRC 108243</strain>
    </source>
</reference>
<organism evidence="9 10">
    <name type="scientific">Gordonia soli NBRC 108243</name>
    <dbReference type="NCBI Taxonomy" id="1223545"/>
    <lineage>
        <taxon>Bacteria</taxon>
        <taxon>Bacillati</taxon>
        <taxon>Actinomycetota</taxon>
        <taxon>Actinomycetes</taxon>
        <taxon>Mycobacteriales</taxon>
        <taxon>Gordoniaceae</taxon>
        <taxon>Gordonia</taxon>
    </lineage>
</organism>
<dbReference type="OrthoDB" id="4695618at2"/>
<dbReference type="RefSeq" id="WP_007619506.1">
    <property type="nucleotide sequence ID" value="NZ_BANX01000011.1"/>
</dbReference>
<feature type="transmembrane region" description="Helical" evidence="7">
    <location>
        <begin position="177"/>
        <end position="195"/>
    </location>
</feature>
<feature type="transmembrane region" description="Helical" evidence="7">
    <location>
        <begin position="207"/>
        <end position="225"/>
    </location>
</feature>
<evidence type="ECO:0000256" key="6">
    <source>
        <dbReference type="ARBA" id="ARBA00023136"/>
    </source>
</evidence>
<dbReference type="Proteomes" id="UP000011666">
    <property type="component" value="Unassembled WGS sequence"/>
</dbReference>
<feature type="transmembrane region" description="Helical" evidence="7">
    <location>
        <begin position="135"/>
        <end position="156"/>
    </location>
</feature>
<dbReference type="PANTHER" id="PTHR43163:SF6">
    <property type="entry name" value="DIPEPTIDE TRANSPORT SYSTEM PERMEASE PROTEIN DPPB-RELATED"/>
    <property type="match status" value="1"/>
</dbReference>